<evidence type="ECO:0000256" key="2">
    <source>
        <dbReference type="ARBA" id="ARBA00006024"/>
    </source>
</evidence>
<dbReference type="GO" id="GO:0005524">
    <property type="term" value="F:ATP binding"/>
    <property type="evidence" value="ECO:0007669"/>
    <property type="project" value="UniProtKB-UniRule"/>
</dbReference>
<evidence type="ECO:0000256" key="8">
    <source>
        <dbReference type="ARBA" id="ARBA00022741"/>
    </source>
</evidence>
<feature type="transmembrane region" description="Helical" evidence="15">
    <location>
        <begin position="196"/>
        <end position="216"/>
    </location>
</feature>
<evidence type="ECO:0000256" key="9">
    <source>
        <dbReference type="ARBA" id="ARBA00022840"/>
    </source>
</evidence>
<feature type="domain" description="HMA" evidence="16">
    <location>
        <begin position="107"/>
        <end position="173"/>
    </location>
</feature>
<dbReference type="NCBIfam" id="TIGR01511">
    <property type="entry name" value="ATPase-IB1_Cu"/>
    <property type="match status" value="1"/>
</dbReference>
<feature type="transmembrane region" description="Helical" evidence="15">
    <location>
        <begin position="228"/>
        <end position="249"/>
    </location>
</feature>
<feature type="transmembrane region" description="Helical" evidence="15">
    <location>
        <begin position="472"/>
        <end position="498"/>
    </location>
</feature>
<dbReference type="CDD" id="cd00371">
    <property type="entry name" value="HMA"/>
    <property type="match status" value="1"/>
</dbReference>
<keyword evidence="14 15" id="KW-0472">Membrane</keyword>
<keyword evidence="7 15" id="KW-0479">Metal-binding</keyword>
<dbReference type="EMBL" id="QGKM01000036">
    <property type="protein sequence ID" value="PWQ96569.1"/>
    <property type="molecule type" value="Genomic_DNA"/>
</dbReference>
<dbReference type="GO" id="GO:0055070">
    <property type="term" value="P:copper ion homeostasis"/>
    <property type="evidence" value="ECO:0007669"/>
    <property type="project" value="TreeGrafter"/>
</dbReference>
<keyword evidence="18" id="KW-1185">Reference proteome</keyword>
<dbReference type="Pfam" id="PF00403">
    <property type="entry name" value="HMA"/>
    <property type="match status" value="1"/>
</dbReference>
<dbReference type="InterPro" id="IPR023214">
    <property type="entry name" value="HAD_sf"/>
</dbReference>
<protein>
    <submittedName>
        <fullName evidence="17">Cation transporter</fullName>
    </submittedName>
</protein>
<gene>
    <name evidence="17" type="ORF">DKW60_12355</name>
</gene>
<keyword evidence="10" id="KW-0460">Magnesium</keyword>
<evidence type="ECO:0000256" key="14">
    <source>
        <dbReference type="ARBA" id="ARBA00023136"/>
    </source>
</evidence>
<dbReference type="SUPFAM" id="SSF56784">
    <property type="entry name" value="HAD-like"/>
    <property type="match status" value="1"/>
</dbReference>
<keyword evidence="6 15" id="KW-0812">Transmembrane</keyword>
<dbReference type="PRINTS" id="PR00943">
    <property type="entry name" value="CUATPASE"/>
</dbReference>
<dbReference type="PANTHER" id="PTHR43520:SF5">
    <property type="entry name" value="CATION-TRANSPORTING P-TYPE ATPASE-RELATED"/>
    <property type="match status" value="1"/>
</dbReference>
<keyword evidence="11" id="KW-1278">Translocase</keyword>
<dbReference type="Gene3D" id="3.30.70.100">
    <property type="match status" value="1"/>
</dbReference>
<keyword evidence="5" id="KW-0597">Phosphoprotein</keyword>
<dbReference type="InterPro" id="IPR021993">
    <property type="entry name" value="ATPase-cat-bd"/>
</dbReference>
<dbReference type="SUPFAM" id="SSF81665">
    <property type="entry name" value="Calcium ATPase, transmembrane domain M"/>
    <property type="match status" value="1"/>
</dbReference>
<dbReference type="InterPro" id="IPR036163">
    <property type="entry name" value="HMA_dom_sf"/>
</dbReference>
<evidence type="ECO:0000313" key="17">
    <source>
        <dbReference type="EMBL" id="PWQ96569.1"/>
    </source>
</evidence>
<evidence type="ECO:0000256" key="13">
    <source>
        <dbReference type="ARBA" id="ARBA00023065"/>
    </source>
</evidence>
<sequence length="835" mass="91055">MTDLAISAHSHQHTHEDVSCYHCGLEVPAHSNYHLDVNGKQEPMCCLGCLAAADFIQQNGMGDFYQYRGGQLPEAAVSDQYGDSNSWQYYDQPEVRSQYQKEQDGEACARIYVQGMYCSSCSWLIDSSLSKLPGVERVQLNPDTHQVQLYWQPEQSALSDILSTIARLGYQPRPLNDSETGVDKREFENRQSLKRLAVAGFGMMQVMTYAIGVYLGDYQGMDEGIRQFLNLVSMLVATAVVFYAGSPFFKHAWFDLKNRHLGMDVPVALAIGGAYAASVWQLLIQRNVAAEVYFDSAVMFVFFLSLGRFLEMRARYSAASSADALRQLLPPLVTVWRNGETLVISPQQLGKGDEVDVLAGETIPCDGRVLSGEAQLDESLLTGEARPVSYAQDDLVTGGTKLQSGSLRLVVTQAWEQSAVASIKQLLDRAQSHRPERVRFADQMARYFVTVLLVIAVAVGVFWYIVAPDRVFSIVLSVLIASCPCAFSLATPAVLTVVSHFLSRHGVLLSNADSCEALMTVDHWCFDKTGTLSTAELVIEYVDLFDHPNKVSTGLSVDQCLQILSAIEQHSDHVLASALTRPTELSATDVQSVHGSGVYGVVQGTQYFAGNATWIAKACEISDMPVLQDEHSVVVLAVHGKVLAAVYLSDRVRRDANDVLTALKQTPDNDQKQVTQISLISGDRQAVVSRFAQTLPIDTALGDLLPADKVAYLQELQAAGHQVAMVGDGVNDAPVLGQANVSVAMASGSQLSQSQADIILLGGRLKGLNIAQQIAKRGQQVIRQNLSWAVMYNLTVLPLAASGLLAPWMAAIGMSLSSLAVVLNARRINRITLED</sequence>
<dbReference type="InterPro" id="IPR036412">
    <property type="entry name" value="HAD-like_sf"/>
</dbReference>
<dbReference type="GO" id="GO:0005886">
    <property type="term" value="C:plasma membrane"/>
    <property type="evidence" value="ECO:0007669"/>
    <property type="project" value="UniProtKB-SubCell"/>
</dbReference>
<dbReference type="InterPro" id="IPR027256">
    <property type="entry name" value="P-typ_ATPase_IB"/>
</dbReference>
<evidence type="ECO:0000256" key="7">
    <source>
        <dbReference type="ARBA" id="ARBA00022723"/>
    </source>
</evidence>
<reference evidence="17 18" key="1">
    <citation type="submission" date="2018-05" db="EMBL/GenBank/DDBJ databases">
        <title>Leucothrix arctica sp. nov., isolated from Arctic seawater.</title>
        <authorList>
            <person name="Choi A."/>
            <person name="Baek K."/>
        </authorList>
    </citation>
    <scope>NUCLEOTIDE SEQUENCE [LARGE SCALE GENOMIC DNA]</scope>
    <source>
        <strain evidence="17 18">JCM 18388</strain>
    </source>
</reference>
<dbReference type="Gene3D" id="3.40.1110.10">
    <property type="entry name" value="Calcium-transporting ATPase, cytoplasmic domain N"/>
    <property type="match status" value="1"/>
</dbReference>
<evidence type="ECO:0000256" key="12">
    <source>
        <dbReference type="ARBA" id="ARBA00022989"/>
    </source>
</evidence>
<dbReference type="PROSITE" id="PS50846">
    <property type="entry name" value="HMA_2"/>
    <property type="match status" value="1"/>
</dbReference>
<evidence type="ECO:0000256" key="6">
    <source>
        <dbReference type="ARBA" id="ARBA00022692"/>
    </source>
</evidence>
<dbReference type="NCBIfam" id="TIGR01525">
    <property type="entry name" value="ATPase-IB_hvy"/>
    <property type="match status" value="1"/>
</dbReference>
<dbReference type="GO" id="GO:0005507">
    <property type="term" value="F:copper ion binding"/>
    <property type="evidence" value="ECO:0007669"/>
    <property type="project" value="TreeGrafter"/>
</dbReference>
<dbReference type="InterPro" id="IPR008250">
    <property type="entry name" value="ATPase_P-typ_transduc_dom_A_sf"/>
</dbReference>
<dbReference type="PANTHER" id="PTHR43520">
    <property type="entry name" value="ATP7, ISOFORM B"/>
    <property type="match status" value="1"/>
</dbReference>
<dbReference type="OrthoDB" id="9814270at2"/>
<comment type="caution">
    <text evidence="17">The sequence shown here is derived from an EMBL/GenBank/DDBJ whole genome shotgun (WGS) entry which is preliminary data.</text>
</comment>
<keyword evidence="3" id="KW-0813">Transport</keyword>
<dbReference type="Pfam" id="PF12156">
    <property type="entry name" value="ATPase-cat_bd"/>
    <property type="match status" value="1"/>
</dbReference>
<dbReference type="RefSeq" id="WP_109837960.1">
    <property type="nucleotide sequence ID" value="NZ_QGKM01000036.1"/>
</dbReference>
<dbReference type="GO" id="GO:0016887">
    <property type="term" value="F:ATP hydrolysis activity"/>
    <property type="evidence" value="ECO:0007669"/>
    <property type="project" value="InterPro"/>
</dbReference>
<feature type="transmembrane region" description="Helical" evidence="15">
    <location>
        <begin position="786"/>
        <end position="802"/>
    </location>
</feature>
<dbReference type="SUPFAM" id="SSF81653">
    <property type="entry name" value="Calcium ATPase, transduction domain A"/>
    <property type="match status" value="1"/>
</dbReference>
<evidence type="ECO:0000256" key="1">
    <source>
        <dbReference type="ARBA" id="ARBA00004651"/>
    </source>
</evidence>
<evidence type="ECO:0000256" key="10">
    <source>
        <dbReference type="ARBA" id="ARBA00022842"/>
    </source>
</evidence>
<comment type="subcellular location">
    <subcellularLocation>
        <location evidence="1">Cell membrane</location>
        <topology evidence="1">Multi-pass membrane protein</topology>
    </subcellularLocation>
</comment>
<dbReference type="Gene3D" id="2.70.150.10">
    <property type="entry name" value="Calcium-transporting ATPase, cytoplasmic transduction domain A"/>
    <property type="match status" value="1"/>
</dbReference>
<dbReference type="Proteomes" id="UP000245539">
    <property type="component" value="Unassembled WGS sequence"/>
</dbReference>
<feature type="transmembrane region" description="Helical" evidence="15">
    <location>
        <begin position="261"/>
        <end position="280"/>
    </location>
</feature>
<keyword evidence="12 15" id="KW-1133">Transmembrane helix</keyword>
<dbReference type="InterPro" id="IPR023298">
    <property type="entry name" value="ATPase_P-typ_TM_dom_sf"/>
</dbReference>
<evidence type="ECO:0000256" key="3">
    <source>
        <dbReference type="ARBA" id="ARBA00022448"/>
    </source>
</evidence>
<name>A0A317CDW4_9GAMM</name>
<feature type="transmembrane region" description="Helical" evidence="15">
    <location>
        <begin position="447"/>
        <end position="466"/>
    </location>
</feature>
<dbReference type="Pfam" id="PF00702">
    <property type="entry name" value="Hydrolase"/>
    <property type="match status" value="1"/>
</dbReference>
<dbReference type="Pfam" id="PF00122">
    <property type="entry name" value="E1-E2_ATPase"/>
    <property type="match status" value="1"/>
</dbReference>
<keyword evidence="9 15" id="KW-0067">ATP-binding</keyword>
<dbReference type="GO" id="GO:0043682">
    <property type="term" value="F:P-type divalent copper transporter activity"/>
    <property type="evidence" value="ECO:0007669"/>
    <property type="project" value="TreeGrafter"/>
</dbReference>
<dbReference type="InterPro" id="IPR006121">
    <property type="entry name" value="HMA_dom"/>
</dbReference>
<evidence type="ECO:0000256" key="15">
    <source>
        <dbReference type="RuleBase" id="RU362081"/>
    </source>
</evidence>
<proteinExistence type="inferred from homology"/>
<dbReference type="SUPFAM" id="SSF55008">
    <property type="entry name" value="HMA, heavy metal-associated domain"/>
    <property type="match status" value="1"/>
</dbReference>
<dbReference type="InterPro" id="IPR023299">
    <property type="entry name" value="ATPase_P-typ_cyto_dom_N"/>
</dbReference>
<evidence type="ECO:0000256" key="11">
    <source>
        <dbReference type="ARBA" id="ARBA00022967"/>
    </source>
</evidence>
<dbReference type="AlphaFoldDB" id="A0A317CDW4"/>
<dbReference type="CDD" id="cd02079">
    <property type="entry name" value="P-type_ATPase_HM"/>
    <property type="match status" value="1"/>
</dbReference>
<keyword evidence="13" id="KW-0406">Ion transport</keyword>
<evidence type="ECO:0000259" key="16">
    <source>
        <dbReference type="PROSITE" id="PS50846"/>
    </source>
</evidence>
<dbReference type="NCBIfam" id="TIGR01494">
    <property type="entry name" value="ATPase_P-type"/>
    <property type="match status" value="1"/>
</dbReference>
<feature type="transmembrane region" description="Helical" evidence="15">
    <location>
        <begin position="292"/>
        <end position="310"/>
    </location>
</feature>
<accession>A0A317CDW4</accession>
<organism evidence="17 18">
    <name type="scientific">Leucothrix pacifica</name>
    <dbReference type="NCBI Taxonomy" id="1247513"/>
    <lineage>
        <taxon>Bacteria</taxon>
        <taxon>Pseudomonadati</taxon>
        <taxon>Pseudomonadota</taxon>
        <taxon>Gammaproteobacteria</taxon>
        <taxon>Thiotrichales</taxon>
        <taxon>Thiotrichaceae</taxon>
        <taxon>Leucothrix</taxon>
    </lineage>
</organism>
<dbReference type="PRINTS" id="PR00119">
    <property type="entry name" value="CATATPASE"/>
</dbReference>
<keyword evidence="4 15" id="KW-1003">Cell membrane</keyword>
<evidence type="ECO:0000256" key="4">
    <source>
        <dbReference type="ARBA" id="ARBA00022475"/>
    </source>
</evidence>
<dbReference type="InterPro" id="IPR059000">
    <property type="entry name" value="ATPase_P-type_domA"/>
</dbReference>
<comment type="similarity">
    <text evidence="2 15">Belongs to the cation transport ATPase (P-type) (TC 3.A.3) family. Type IB subfamily.</text>
</comment>
<keyword evidence="8 15" id="KW-0547">Nucleotide-binding</keyword>
<evidence type="ECO:0000313" key="18">
    <source>
        <dbReference type="Proteomes" id="UP000245539"/>
    </source>
</evidence>
<evidence type="ECO:0000256" key="5">
    <source>
        <dbReference type="ARBA" id="ARBA00022553"/>
    </source>
</evidence>
<dbReference type="Gene3D" id="3.40.50.1000">
    <property type="entry name" value="HAD superfamily/HAD-like"/>
    <property type="match status" value="1"/>
</dbReference>
<dbReference type="InterPro" id="IPR001757">
    <property type="entry name" value="P_typ_ATPase"/>
</dbReference>